<dbReference type="Pfam" id="PF14403">
    <property type="entry name" value="CP_ATPgrasp_2"/>
    <property type="match status" value="1"/>
</dbReference>
<feature type="domain" description="Circularly permuted ATP-grasp type 2" evidence="2">
    <location>
        <begin position="86"/>
        <end position="462"/>
    </location>
</feature>
<dbReference type="SUPFAM" id="SSF56059">
    <property type="entry name" value="Glutathione synthetase ATP-binding domain-like"/>
    <property type="match status" value="1"/>
</dbReference>
<dbReference type="EMBL" id="SIHI01000001">
    <property type="protein sequence ID" value="TWT58690.1"/>
    <property type="molecule type" value="Genomic_DNA"/>
</dbReference>
<proteinExistence type="predicted"/>
<dbReference type="InterPro" id="IPR051680">
    <property type="entry name" value="ATP-dep_Glu-Cys_Ligase-2"/>
</dbReference>
<gene>
    <name evidence="3" type="ORF">KOR42_20720</name>
</gene>
<dbReference type="Gene3D" id="3.30.1490.270">
    <property type="match status" value="1"/>
</dbReference>
<name>A0A5C5X6Y7_9PLAN</name>
<dbReference type="OrthoDB" id="9803842at2"/>
<dbReference type="AlphaFoldDB" id="A0A5C5X6Y7"/>
<accession>A0A5C5X6Y7</accession>
<organism evidence="3 4">
    <name type="scientific">Thalassoglobus neptunius</name>
    <dbReference type="NCBI Taxonomy" id="1938619"/>
    <lineage>
        <taxon>Bacteria</taxon>
        <taxon>Pseudomonadati</taxon>
        <taxon>Planctomycetota</taxon>
        <taxon>Planctomycetia</taxon>
        <taxon>Planctomycetales</taxon>
        <taxon>Planctomycetaceae</taxon>
        <taxon>Thalassoglobus</taxon>
    </lineage>
</organism>
<feature type="domain" description="DUF403" evidence="1">
    <location>
        <begin position="512"/>
        <end position="824"/>
    </location>
</feature>
<evidence type="ECO:0000313" key="3">
    <source>
        <dbReference type="EMBL" id="TWT58690.1"/>
    </source>
</evidence>
<dbReference type="InterPro" id="IPR007296">
    <property type="entry name" value="DUF403"/>
</dbReference>
<evidence type="ECO:0000313" key="4">
    <source>
        <dbReference type="Proteomes" id="UP000317243"/>
    </source>
</evidence>
<sequence>MSSVLPQKSMSGTYSPATGVFDEAFDRQAPRPHWKLLWNRVDQLGAAELQRRTIQAEHLLNENGVTFGGMTDSSGNPRPWKLDLIPMILDEKTWAHIAEGIEQRAKLQNLLIRDIYGDLEAVQAGILPPEVVYGHNAFMFPANGLHTRQNSLVLYSAELARSENGKFWVMADRSNAPAGAGFALENRIVTKRILPQLSNSFEIRKLAPFFAKLKATLKALSPRKIDHPRVAILSNGPTHPYYFEDVYLARYLGIDLVQGSDLAVREDQVFLKTLAGLINVDVLVVRGDEGDIDPVECGGGAPHGVPGLLQAIRSGTVALANMPGSGIIESPVFKSVLPKLCQFYLGTTLKIPSIATWWCGDASSREYVFDNMRSLVIKPAFRASGGEEVIGENLSVDEQNQLRKRILTHPHSFVAQELIRRSAAPTLSGEGKLTSGHVAMRVFAVADEDSYSVMPGGLVRVADSSGPMELSIAGGETSKDLWVETSSPERSMTLLPGEHRNVQLNRTTAKFPSRVADDLFWLGQNLDRSDQLSRMCRSLLSRVHNSVDTDSDATSVLLRSLVDVGAIEPGFVVNGLVETLPRLHDSLPAIIADNNQSRGLGQSVSELLRLCSLIRDWISPETWQQLHRTASDFQDAISGASDLAEFADELDDLILGLASAMGLIDNGMIRGPAWRFLDLGRRIERSRTTAQFARSVLDSDARHDPATLKMVIEVCDVQMTYRARYLDDVQQNGVFDLCITDLTNPRSILSQLELIAGHVAELPGNKVDPLRTEETRLAMSAVHQVKMLTSDDLGAMETIRLVSVLDIVDQAMRDLASLLERKYLLHSGDLRQIVDQGGVLS</sequence>
<evidence type="ECO:0000259" key="2">
    <source>
        <dbReference type="Pfam" id="PF14403"/>
    </source>
</evidence>
<dbReference type="PANTHER" id="PTHR34595">
    <property type="entry name" value="BLR5612 PROTEIN"/>
    <property type="match status" value="1"/>
</dbReference>
<dbReference type="RefSeq" id="WP_146509250.1">
    <property type="nucleotide sequence ID" value="NZ_SIHI01000001.1"/>
</dbReference>
<dbReference type="InterPro" id="IPR025841">
    <property type="entry name" value="CP_ATPgrasp_2"/>
</dbReference>
<dbReference type="PANTHER" id="PTHR34595:SF2">
    <property type="entry name" value="BLR2978 PROTEIN"/>
    <property type="match status" value="1"/>
</dbReference>
<comment type="caution">
    <text evidence="3">The sequence shown here is derived from an EMBL/GenBank/DDBJ whole genome shotgun (WGS) entry which is preliminary data.</text>
</comment>
<evidence type="ECO:0000259" key="1">
    <source>
        <dbReference type="Pfam" id="PF04168"/>
    </source>
</evidence>
<keyword evidence="4" id="KW-1185">Reference proteome</keyword>
<dbReference type="Gene3D" id="3.40.50.11290">
    <property type="match status" value="1"/>
</dbReference>
<protein>
    <submittedName>
        <fullName evidence="3">Uncharacterized protein</fullName>
    </submittedName>
</protein>
<reference evidence="3 4" key="1">
    <citation type="submission" date="2019-02" db="EMBL/GenBank/DDBJ databases">
        <title>Deep-cultivation of Planctomycetes and their phenomic and genomic characterization uncovers novel biology.</title>
        <authorList>
            <person name="Wiegand S."/>
            <person name="Jogler M."/>
            <person name="Boedeker C."/>
            <person name="Pinto D."/>
            <person name="Vollmers J."/>
            <person name="Rivas-Marin E."/>
            <person name="Kohn T."/>
            <person name="Peeters S.H."/>
            <person name="Heuer A."/>
            <person name="Rast P."/>
            <person name="Oberbeckmann S."/>
            <person name="Bunk B."/>
            <person name="Jeske O."/>
            <person name="Meyerdierks A."/>
            <person name="Storesund J.E."/>
            <person name="Kallscheuer N."/>
            <person name="Luecker S."/>
            <person name="Lage O.M."/>
            <person name="Pohl T."/>
            <person name="Merkel B.J."/>
            <person name="Hornburger P."/>
            <person name="Mueller R.-W."/>
            <person name="Bruemmer F."/>
            <person name="Labrenz M."/>
            <person name="Spormann A.M."/>
            <person name="Op Den Camp H."/>
            <person name="Overmann J."/>
            <person name="Amann R."/>
            <person name="Jetten M.S.M."/>
            <person name="Mascher T."/>
            <person name="Medema M.H."/>
            <person name="Devos D.P."/>
            <person name="Kaster A.-K."/>
            <person name="Ovreas L."/>
            <person name="Rohde M."/>
            <person name="Galperin M.Y."/>
            <person name="Jogler C."/>
        </authorList>
    </citation>
    <scope>NUCLEOTIDE SEQUENCE [LARGE SCALE GENOMIC DNA]</scope>
    <source>
        <strain evidence="3 4">KOR42</strain>
    </source>
</reference>
<dbReference type="Proteomes" id="UP000317243">
    <property type="component" value="Unassembled WGS sequence"/>
</dbReference>
<dbReference type="Pfam" id="PF04168">
    <property type="entry name" value="Alpha-E"/>
    <property type="match status" value="1"/>
</dbReference>